<keyword evidence="4" id="KW-0460">Magnesium</keyword>
<evidence type="ECO:0000256" key="10">
    <source>
        <dbReference type="ARBA" id="ARBA00032873"/>
    </source>
</evidence>
<dbReference type="PANTHER" id="PTHR12001:SF44">
    <property type="entry name" value="GERANYLGERANYL PYROPHOSPHATE SYNTHASE"/>
    <property type="match status" value="1"/>
</dbReference>
<dbReference type="Proteomes" id="UP000886653">
    <property type="component" value="Unassembled WGS sequence"/>
</dbReference>
<keyword evidence="3" id="KW-0479">Metal-binding</keyword>
<keyword evidence="5" id="KW-0456">Lyase</keyword>
<evidence type="ECO:0000256" key="8">
    <source>
        <dbReference type="ARBA" id="ARBA00032424"/>
    </source>
</evidence>
<protein>
    <recommendedName>
        <fullName evidence="10">(2E,6E)-farnesyl diphosphate synthase</fullName>
    </recommendedName>
    <alternativeName>
        <fullName evidence="9">Dimethylallyltranstransferase</fullName>
    </alternativeName>
    <alternativeName>
        <fullName evidence="8">Farnesyl diphosphate synthase</fullName>
    </alternativeName>
    <alternativeName>
        <fullName evidence="6">Farnesyltranstransferase</fullName>
    </alternativeName>
    <alternativeName>
        <fullName evidence="11">Geranylgeranyl diphosphate synthase</fullName>
    </alternativeName>
    <alternativeName>
        <fullName evidence="7">Geranyltranstransferase</fullName>
    </alternativeName>
</protein>
<organism evidence="13 14">
    <name type="scientific">Cronartium quercuum f. sp. fusiforme G11</name>
    <dbReference type="NCBI Taxonomy" id="708437"/>
    <lineage>
        <taxon>Eukaryota</taxon>
        <taxon>Fungi</taxon>
        <taxon>Dikarya</taxon>
        <taxon>Basidiomycota</taxon>
        <taxon>Pucciniomycotina</taxon>
        <taxon>Pucciniomycetes</taxon>
        <taxon>Pucciniales</taxon>
        <taxon>Coleosporiaceae</taxon>
        <taxon>Cronartium</taxon>
    </lineage>
</organism>
<evidence type="ECO:0000313" key="13">
    <source>
        <dbReference type="EMBL" id="KAG0140973.1"/>
    </source>
</evidence>
<comment type="similarity">
    <text evidence="2 12">Belongs to the FPP/GGPP synthase family.</text>
</comment>
<dbReference type="InterPro" id="IPR000092">
    <property type="entry name" value="Polyprenyl_synt"/>
</dbReference>
<evidence type="ECO:0000256" key="5">
    <source>
        <dbReference type="ARBA" id="ARBA00023239"/>
    </source>
</evidence>
<keyword evidence="14" id="KW-1185">Reference proteome</keyword>
<dbReference type="AlphaFoldDB" id="A0A9P6NBH3"/>
<dbReference type="PROSITE" id="PS00723">
    <property type="entry name" value="POLYPRENYL_SYNTHASE_1"/>
    <property type="match status" value="1"/>
</dbReference>
<proteinExistence type="inferred from homology"/>
<dbReference type="PANTHER" id="PTHR12001">
    <property type="entry name" value="GERANYLGERANYL PYROPHOSPHATE SYNTHASE"/>
    <property type="match status" value="1"/>
</dbReference>
<evidence type="ECO:0000256" key="4">
    <source>
        <dbReference type="ARBA" id="ARBA00022842"/>
    </source>
</evidence>
<comment type="caution">
    <text evidence="13">The sequence shown here is derived from an EMBL/GenBank/DDBJ whole genome shotgun (WGS) entry which is preliminary data.</text>
</comment>
<evidence type="ECO:0000256" key="2">
    <source>
        <dbReference type="ARBA" id="ARBA00006706"/>
    </source>
</evidence>
<dbReference type="EMBL" id="MU167409">
    <property type="protein sequence ID" value="KAG0140973.1"/>
    <property type="molecule type" value="Genomic_DNA"/>
</dbReference>
<dbReference type="InterPro" id="IPR033749">
    <property type="entry name" value="Polyprenyl_synt_CS"/>
</dbReference>
<keyword evidence="12" id="KW-0808">Transferase</keyword>
<dbReference type="GO" id="GO:0004659">
    <property type="term" value="F:prenyltransferase activity"/>
    <property type="evidence" value="ECO:0007669"/>
    <property type="project" value="InterPro"/>
</dbReference>
<dbReference type="GO" id="GO:0046872">
    <property type="term" value="F:metal ion binding"/>
    <property type="evidence" value="ECO:0007669"/>
    <property type="project" value="UniProtKB-KW"/>
</dbReference>
<reference evidence="13" key="1">
    <citation type="submission" date="2013-11" db="EMBL/GenBank/DDBJ databases">
        <title>Genome sequence of the fusiform rust pathogen reveals effectors for host alternation and coevolution with pine.</title>
        <authorList>
            <consortium name="DOE Joint Genome Institute"/>
            <person name="Smith K."/>
            <person name="Pendleton A."/>
            <person name="Kubisiak T."/>
            <person name="Anderson C."/>
            <person name="Salamov A."/>
            <person name="Aerts A."/>
            <person name="Riley R."/>
            <person name="Clum A."/>
            <person name="Lindquist E."/>
            <person name="Ence D."/>
            <person name="Campbell M."/>
            <person name="Kronenberg Z."/>
            <person name="Feau N."/>
            <person name="Dhillon B."/>
            <person name="Hamelin R."/>
            <person name="Burleigh J."/>
            <person name="Smith J."/>
            <person name="Yandell M."/>
            <person name="Nelson C."/>
            <person name="Grigoriev I."/>
            <person name="Davis J."/>
        </authorList>
    </citation>
    <scope>NUCLEOTIDE SEQUENCE</scope>
    <source>
        <strain evidence="13">G11</strain>
    </source>
</reference>
<evidence type="ECO:0000256" key="3">
    <source>
        <dbReference type="ARBA" id="ARBA00022723"/>
    </source>
</evidence>
<evidence type="ECO:0000256" key="1">
    <source>
        <dbReference type="ARBA" id="ARBA00001946"/>
    </source>
</evidence>
<dbReference type="SUPFAM" id="SSF48576">
    <property type="entry name" value="Terpenoid synthases"/>
    <property type="match status" value="1"/>
</dbReference>
<dbReference type="GO" id="GO:0008299">
    <property type="term" value="P:isoprenoid biosynthetic process"/>
    <property type="evidence" value="ECO:0007669"/>
    <property type="project" value="InterPro"/>
</dbReference>
<gene>
    <name evidence="13" type="ORF">CROQUDRAFT_674369</name>
</gene>
<dbReference type="SFLD" id="SFLDS00005">
    <property type="entry name" value="Isoprenoid_Synthase_Type_I"/>
    <property type="match status" value="1"/>
</dbReference>
<comment type="cofactor">
    <cofactor evidence="1">
        <name>Mg(2+)</name>
        <dbReference type="ChEBI" id="CHEBI:18420"/>
    </cofactor>
</comment>
<dbReference type="Pfam" id="PF00348">
    <property type="entry name" value="polyprenyl_synt"/>
    <property type="match status" value="1"/>
</dbReference>
<dbReference type="InterPro" id="IPR008949">
    <property type="entry name" value="Isoprenoid_synthase_dom_sf"/>
</dbReference>
<accession>A0A9P6NBH3</accession>
<dbReference type="OrthoDB" id="6921389at2759"/>
<sequence>MTHLGLIEHSITQPSDQLQQSASVTIKDRYGNFLQQLTTLDHWSTANEQILLEPYKYLTTIPGKEIRSMMIEAFNHWLKIPKPALEIVKKIVGQLHTASLLMDDVEDGSDLRRGVPVAHKIYGIPQTINSANYVYFLAYQELAKLTPSLSSPTSTDLWSLVNEELLQLHRGQGMDLYWRDSLTCPSEEEYLQMVNNKTGGLFRIAIKLMIALSPLSSIPDYLPLVDLIGIIFQIRDDLLNLSSVYTKNKGFCEDLTEGKFSFPIVHSIRADTTNHRLLNILRQRPTDVNTKTYAVSYMRDQTGSLEYTRQVLGCLETQAVAEVARLGGNAALEAIFELMHVLPSPTASPTPTPAEQP</sequence>
<evidence type="ECO:0000256" key="9">
    <source>
        <dbReference type="ARBA" id="ARBA00032448"/>
    </source>
</evidence>
<evidence type="ECO:0000313" key="14">
    <source>
        <dbReference type="Proteomes" id="UP000886653"/>
    </source>
</evidence>
<dbReference type="GO" id="GO:0016829">
    <property type="term" value="F:lyase activity"/>
    <property type="evidence" value="ECO:0007669"/>
    <property type="project" value="UniProtKB-KW"/>
</dbReference>
<dbReference type="CDD" id="cd00685">
    <property type="entry name" value="Trans_IPPS_HT"/>
    <property type="match status" value="1"/>
</dbReference>
<evidence type="ECO:0000256" key="12">
    <source>
        <dbReference type="RuleBase" id="RU004466"/>
    </source>
</evidence>
<name>A0A9P6NBH3_9BASI</name>
<evidence type="ECO:0000256" key="11">
    <source>
        <dbReference type="ARBA" id="ARBA00033096"/>
    </source>
</evidence>
<dbReference type="PROSITE" id="PS00444">
    <property type="entry name" value="POLYPRENYL_SYNTHASE_2"/>
    <property type="match status" value="1"/>
</dbReference>
<evidence type="ECO:0000256" key="7">
    <source>
        <dbReference type="ARBA" id="ARBA00032380"/>
    </source>
</evidence>
<dbReference type="Gene3D" id="1.10.600.10">
    <property type="entry name" value="Farnesyl Diphosphate Synthase"/>
    <property type="match status" value="1"/>
</dbReference>
<evidence type="ECO:0000256" key="6">
    <source>
        <dbReference type="ARBA" id="ARBA00032052"/>
    </source>
</evidence>